<name>A0A1L7DQL1_9CAUD</name>
<keyword evidence="2" id="KW-1185">Reference proteome</keyword>
<dbReference type="GeneID" id="54979035"/>
<dbReference type="KEGG" id="vg:54979035"/>
<evidence type="ECO:0000313" key="2">
    <source>
        <dbReference type="Proteomes" id="UP000222868"/>
    </source>
</evidence>
<protein>
    <submittedName>
        <fullName evidence="1">Uncharacterized protein</fullName>
    </submittedName>
</protein>
<dbReference type="EMBL" id="KY316062">
    <property type="protein sequence ID" value="APU00333.1"/>
    <property type="molecule type" value="Genomic_DNA"/>
</dbReference>
<reference evidence="1 2" key="1">
    <citation type="submission" date="2016-12" db="EMBL/GenBank/DDBJ databases">
        <title>Isolation, Whole Genome Sequencing Analysis of a Novel Lytic Bacteriophage RS-PII-1 infecting Ralstonia solanacearum.</title>
        <authorList>
            <person name="Su J."/>
            <person name="Liu J."/>
            <person name="Yu H."/>
            <person name="Guo Z."/>
            <person name="Sun H."/>
            <person name="Fan G."/>
            <person name="Gu G."/>
            <person name="Wang G."/>
        </authorList>
    </citation>
    <scope>NUCLEOTIDE SEQUENCE [LARGE SCALE GENOMIC DNA]</scope>
</reference>
<sequence length="163" mass="17967">MTAKQQAKPAFKFLDKGQLDKAITSIAKRGAQLDKDIQTAALSALKLLADHGGVEWINKLYLAMPNGSRRSSLAQWFIAFGACVANTDDATKRERPFVYAKDKTTDLEGAAAVQWYDMKKEPEPDEVFDIQKALASILAKAKKAGKVNDEKLLKHLQAFAKAE</sequence>
<accession>A0A1L7DQL1</accession>
<dbReference type="RefSeq" id="YP_009788901.1">
    <property type="nucleotide sequence ID" value="NC_047804.1"/>
</dbReference>
<dbReference type="Proteomes" id="UP000222868">
    <property type="component" value="Segment"/>
</dbReference>
<evidence type="ECO:0000313" key="1">
    <source>
        <dbReference type="EMBL" id="APU00333.1"/>
    </source>
</evidence>
<proteinExistence type="predicted"/>
<organism evidence="1 2">
    <name type="scientific">Ralstonia phage RS-PII-1</name>
    <dbReference type="NCBI Taxonomy" id="1932892"/>
    <lineage>
        <taxon>Viruses</taxon>
        <taxon>Duplodnaviria</taxon>
        <taxon>Heunggongvirae</taxon>
        <taxon>Uroviricota</taxon>
        <taxon>Caudoviricetes</taxon>
        <taxon>Autographivirales</taxon>
        <taxon>Autonotataviridae</taxon>
        <taxon>Sukuvirus</taxon>
        <taxon>Sukuvirus RSPII1</taxon>
    </lineage>
</organism>